<organism evidence="1 2">
    <name type="scientific">Smittium simulii</name>
    <dbReference type="NCBI Taxonomy" id="133385"/>
    <lineage>
        <taxon>Eukaryota</taxon>
        <taxon>Fungi</taxon>
        <taxon>Fungi incertae sedis</taxon>
        <taxon>Zoopagomycota</taxon>
        <taxon>Kickxellomycotina</taxon>
        <taxon>Harpellomycetes</taxon>
        <taxon>Harpellales</taxon>
        <taxon>Legeriomycetaceae</taxon>
        <taxon>Smittium</taxon>
    </lineage>
</organism>
<comment type="caution">
    <text evidence="1">The sequence shown here is derived from an EMBL/GenBank/DDBJ whole genome shotgun (WGS) entry which is preliminary data.</text>
</comment>
<evidence type="ECO:0000313" key="2">
    <source>
        <dbReference type="Proteomes" id="UP000245383"/>
    </source>
</evidence>
<dbReference type="EMBL" id="MBFR01000025">
    <property type="protein sequence ID" value="PVU96744.1"/>
    <property type="molecule type" value="Genomic_DNA"/>
</dbReference>
<name>A0A2T9YWR9_9FUNG</name>
<dbReference type="AlphaFoldDB" id="A0A2T9YWR9"/>
<protein>
    <submittedName>
        <fullName evidence="1">Uncharacterized protein</fullName>
    </submittedName>
</protein>
<evidence type="ECO:0000313" key="1">
    <source>
        <dbReference type="EMBL" id="PVU96744.1"/>
    </source>
</evidence>
<accession>A0A2T9YWR9</accession>
<keyword evidence="2" id="KW-1185">Reference proteome</keyword>
<gene>
    <name evidence="1" type="ORF">BB561_000982</name>
</gene>
<proteinExistence type="predicted"/>
<reference evidence="1 2" key="1">
    <citation type="journal article" date="2018" name="MBio">
        <title>Comparative Genomics Reveals the Core Gene Toolbox for the Fungus-Insect Symbiosis.</title>
        <authorList>
            <person name="Wang Y."/>
            <person name="Stata M."/>
            <person name="Wang W."/>
            <person name="Stajich J.E."/>
            <person name="White M.M."/>
            <person name="Moncalvo J.M."/>
        </authorList>
    </citation>
    <scope>NUCLEOTIDE SEQUENCE [LARGE SCALE GENOMIC DNA]</scope>
    <source>
        <strain evidence="1 2">SWE-8-4</strain>
    </source>
</reference>
<dbReference type="Proteomes" id="UP000245383">
    <property type="component" value="Unassembled WGS sequence"/>
</dbReference>
<sequence>MSNVHNVSQRAAAEMHLLSANRTPLEYSTVSNTAIDYVSDAIGSSFVTVKHNNFKKATHFMFDELDEAQNFIKAPIIYQNRQVGLYQTINIDKKFTIIKIKNFVGVGIKDIIPTLVINPSPIVTMTDIGARANENAATTQPPVAYSGLSVLLN</sequence>